<evidence type="ECO:0000256" key="7">
    <source>
        <dbReference type="ARBA" id="ARBA00048628"/>
    </source>
</evidence>
<accession>F0RPU6</accession>
<comment type="similarity">
    <text evidence="3 8">Belongs to the methylenetetrahydrofolate reductase family.</text>
</comment>
<dbReference type="GO" id="GO:0035999">
    <property type="term" value="P:tetrahydrofolate interconversion"/>
    <property type="evidence" value="ECO:0007669"/>
    <property type="project" value="UniProtKB-UniPathway"/>
</dbReference>
<protein>
    <recommendedName>
        <fullName evidence="8">Methylenetetrahydrofolate reductase</fullName>
    </recommendedName>
</protein>
<dbReference type="OrthoDB" id="9803687at2"/>
<dbReference type="GO" id="GO:0005829">
    <property type="term" value="C:cytosol"/>
    <property type="evidence" value="ECO:0007669"/>
    <property type="project" value="TreeGrafter"/>
</dbReference>
<evidence type="ECO:0000256" key="6">
    <source>
        <dbReference type="ARBA" id="ARBA00023002"/>
    </source>
</evidence>
<proteinExistence type="inferred from homology"/>
<keyword evidence="5 8" id="KW-0274">FAD</keyword>
<dbReference type="KEGG" id="dpt:Deipr_2276"/>
<dbReference type="PANTHER" id="PTHR45754:SF3">
    <property type="entry name" value="METHYLENETETRAHYDROFOLATE REDUCTASE (NADPH)"/>
    <property type="match status" value="1"/>
</dbReference>
<evidence type="ECO:0000256" key="3">
    <source>
        <dbReference type="ARBA" id="ARBA00006743"/>
    </source>
</evidence>
<gene>
    <name evidence="9" type="ordered locus">Deipr_2276</name>
</gene>
<comment type="cofactor">
    <cofactor evidence="1 8">
        <name>FAD</name>
        <dbReference type="ChEBI" id="CHEBI:57692"/>
    </cofactor>
</comment>
<comment type="pathway">
    <text evidence="2 8">One-carbon metabolism; tetrahydrofolate interconversion.</text>
</comment>
<sequence length="284" mass="31147">MTTTLYTPRISVELVPRTRESLQAELDELRRLWPAITAVNLPDLDHLELGSCESCALPQAQGLSRIPHLRASRIALGDVPQVLRQLGSLGVSEVLVVQGDPPTDGRPVQSTTSLELIRALKAAQPDLTVHAALDPYRQSLQDEQTYALRKIEAGAASLFTQPLFDTRLMEVFGEMLPGVPIYWGLTNVSSERSRNYWIRRNRAVFPASFEPTLDWCTDFAREAVQHAQSTGSHLYFMPIRTSLRDFLGAVFPPAGGGVDPEGQELGAAALAAAGHHRRQAGAFS</sequence>
<organism evidence="9 10">
    <name type="scientific">Deinococcus proteolyticus (strain ATCC 35074 / DSM 20540 / JCM 6276 / NBRC 101906 / NCIMB 13154 / VKM Ac-1939 / CCM 2703 / MRP)</name>
    <dbReference type="NCBI Taxonomy" id="693977"/>
    <lineage>
        <taxon>Bacteria</taxon>
        <taxon>Thermotogati</taxon>
        <taxon>Deinococcota</taxon>
        <taxon>Deinococci</taxon>
        <taxon>Deinococcales</taxon>
        <taxon>Deinococcaceae</taxon>
        <taxon>Deinococcus</taxon>
    </lineage>
</organism>
<evidence type="ECO:0000256" key="5">
    <source>
        <dbReference type="ARBA" id="ARBA00022827"/>
    </source>
</evidence>
<dbReference type="GO" id="GO:0106312">
    <property type="term" value="F:methylenetetrahydrofolate reductase (NADH) activity"/>
    <property type="evidence" value="ECO:0007669"/>
    <property type="project" value="UniProtKB-EC"/>
</dbReference>
<geneLocation type="plasmid" evidence="9 10">
    <name>pDEIPR01</name>
</geneLocation>
<name>F0RPU6_DEIPM</name>
<dbReference type="Proteomes" id="UP000007718">
    <property type="component" value="Plasmid pDEIPR01"/>
</dbReference>
<dbReference type="PANTHER" id="PTHR45754">
    <property type="entry name" value="METHYLENETETRAHYDROFOLATE REDUCTASE"/>
    <property type="match status" value="1"/>
</dbReference>
<dbReference type="GO" id="GO:0071949">
    <property type="term" value="F:FAD binding"/>
    <property type="evidence" value="ECO:0007669"/>
    <property type="project" value="TreeGrafter"/>
</dbReference>
<dbReference type="Gene3D" id="3.20.20.220">
    <property type="match status" value="1"/>
</dbReference>
<dbReference type="EMBL" id="CP002537">
    <property type="protein sequence ID" value="ADY27402.1"/>
    <property type="molecule type" value="Genomic_DNA"/>
</dbReference>
<evidence type="ECO:0000256" key="8">
    <source>
        <dbReference type="RuleBase" id="RU003862"/>
    </source>
</evidence>
<evidence type="ECO:0000313" key="10">
    <source>
        <dbReference type="Proteomes" id="UP000007718"/>
    </source>
</evidence>
<dbReference type="Pfam" id="PF02219">
    <property type="entry name" value="MTHFR"/>
    <property type="match status" value="1"/>
</dbReference>
<evidence type="ECO:0000256" key="2">
    <source>
        <dbReference type="ARBA" id="ARBA00004777"/>
    </source>
</evidence>
<keyword evidence="10" id="KW-1185">Reference proteome</keyword>
<reference evidence="9 10" key="1">
    <citation type="submission" date="2011-02" db="EMBL/GenBank/DDBJ databases">
        <title>The complete sequence of plasmid1 of Deinococcus proteolyticus DSM 20540.</title>
        <authorList>
            <consortium name="US DOE Joint Genome Institute (JGI-PGF)"/>
            <person name="Lucas S."/>
            <person name="Copeland A."/>
            <person name="Lapidus A."/>
            <person name="Bruce D."/>
            <person name="Goodwin L."/>
            <person name="Pitluck S."/>
            <person name="Kyrpides N."/>
            <person name="Mavromatis K."/>
            <person name="Pagani I."/>
            <person name="Ivanova N."/>
            <person name="Ovchinnikova G."/>
            <person name="Zeytun A."/>
            <person name="Detter J.C."/>
            <person name="Han C."/>
            <person name="Land M."/>
            <person name="Hauser L."/>
            <person name="Markowitz V."/>
            <person name="Cheng J.-F."/>
            <person name="Hugenholtz P."/>
            <person name="Woyke T."/>
            <person name="Wu D."/>
            <person name="Pukall R."/>
            <person name="Steenblock K."/>
            <person name="Brambilla E."/>
            <person name="Klenk H.-P."/>
            <person name="Eisen J.A."/>
        </authorList>
    </citation>
    <scope>NUCLEOTIDE SEQUENCE [LARGE SCALE GENOMIC DNA]</scope>
    <source>
        <strain evidence="10">ATCC 35074 / DSM 20540 / JCM 6276 / NBRC 101906 / NCIMB 13154 / VKM Ac-1939 / CCM 2703 / MRP</strain>
        <plasmid evidence="10">Plasmid pDEIPR01</plasmid>
    </source>
</reference>
<dbReference type="InterPro" id="IPR003171">
    <property type="entry name" value="Mehydrof_redctse-like"/>
</dbReference>
<keyword evidence="6 8" id="KW-0560">Oxidoreductase</keyword>
<dbReference type="GO" id="GO:0009086">
    <property type="term" value="P:methionine biosynthetic process"/>
    <property type="evidence" value="ECO:0007669"/>
    <property type="project" value="TreeGrafter"/>
</dbReference>
<keyword evidence="9" id="KW-0614">Plasmid</keyword>
<evidence type="ECO:0000313" key="9">
    <source>
        <dbReference type="EMBL" id="ADY27402.1"/>
    </source>
</evidence>
<dbReference type="SUPFAM" id="SSF51730">
    <property type="entry name" value="FAD-linked oxidoreductase"/>
    <property type="match status" value="1"/>
</dbReference>
<comment type="catalytic activity">
    <reaction evidence="7">
        <text>(6S)-5-methyl-5,6,7,8-tetrahydrofolate + NAD(+) = (6R)-5,10-methylene-5,6,7,8-tetrahydrofolate + NADH + H(+)</text>
        <dbReference type="Rhea" id="RHEA:19821"/>
        <dbReference type="ChEBI" id="CHEBI:15378"/>
        <dbReference type="ChEBI" id="CHEBI:15636"/>
        <dbReference type="ChEBI" id="CHEBI:18608"/>
        <dbReference type="ChEBI" id="CHEBI:57540"/>
        <dbReference type="ChEBI" id="CHEBI:57945"/>
        <dbReference type="EC" id="1.5.1.54"/>
    </reaction>
    <physiologicalReaction direction="right-to-left" evidence="7">
        <dbReference type="Rhea" id="RHEA:19823"/>
    </physiologicalReaction>
</comment>
<dbReference type="UniPathway" id="UPA00193"/>
<keyword evidence="4 8" id="KW-0285">Flavoprotein</keyword>
<dbReference type="HOGENOM" id="CLU_1110003_0_0_0"/>
<dbReference type="RefSeq" id="WP_013623134.1">
    <property type="nucleotide sequence ID" value="NC_015169.1"/>
</dbReference>
<dbReference type="InterPro" id="IPR029041">
    <property type="entry name" value="FAD-linked_oxidoreductase-like"/>
</dbReference>
<dbReference type="AlphaFoldDB" id="F0RPU6"/>
<evidence type="ECO:0000256" key="4">
    <source>
        <dbReference type="ARBA" id="ARBA00022630"/>
    </source>
</evidence>
<evidence type="ECO:0000256" key="1">
    <source>
        <dbReference type="ARBA" id="ARBA00001974"/>
    </source>
</evidence>